<keyword evidence="5 11" id="KW-0812">Transmembrane</keyword>
<dbReference type="Gene3D" id="3.90.1480.20">
    <property type="entry name" value="Glycosyl transferase family 29"/>
    <property type="match status" value="1"/>
</dbReference>
<keyword evidence="10" id="KW-0325">Glycoprotein</keyword>
<keyword evidence="7 11" id="KW-1133">Transmembrane helix</keyword>
<proteinExistence type="inferred from homology"/>
<organism evidence="12">
    <name type="scientific">Noctiluca scintillans</name>
    <name type="common">Sea sparkle</name>
    <name type="synonym">Red tide dinoflagellate</name>
    <dbReference type="NCBI Taxonomy" id="2966"/>
    <lineage>
        <taxon>Eukaryota</taxon>
        <taxon>Sar</taxon>
        <taxon>Alveolata</taxon>
        <taxon>Dinophyceae</taxon>
        <taxon>Noctilucales</taxon>
        <taxon>Noctilucaceae</taxon>
        <taxon>Noctiluca</taxon>
    </lineage>
</organism>
<protein>
    <submittedName>
        <fullName evidence="12">Uncharacterized protein</fullName>
    </submittedName>
</protein>
<evidence type="ECO:0000256" key="4">
    <source>
        <dbReference type="ARBA" id="ARBA00022679"/>
    </source>
</evidence>
<evidence type="ECO:0000256" key="7">
    <source>
        <dbReference type="ARBA" id="ARBA00022989"/>
    </source>
</evidence>
<dbReference type="GO" id="GO:0000139">
    <property type="term" value="C:Golgi membrane"/>
    <property type="evidence" value="ECO:0007669"/>
    <property type="project" value="UniProtKB-SubCell"/>
</dbReference>
<feature type="transmembrane region" description="Helical" evidence="11">
    <location>
        <begin position="271"/>
        <end position="291"/>
    </location>
</feature>
<keyword evidence="4" id="KW-0808">Transferase</keyword>
<evidence type="ECO:0000256" key="2">
    <source>
        <dbReference type="ARBA" id="ARBA00006003"/>
    </source>
</evidence>
<dbReference type="InterPro" id="IPR001675">
    <property type="entry name" value="Glyco_trans_29"/>
</dbReference>
<evidence type="ECO:0000256" key="1">
    <source>
        <dbReference type="ARBA" id="ARBA00004323"/>
    </source>
</evidence>
<name>A0A7S1ASB5_NOCSC</name>
<keyword evidence="3" id="KW-0328">Glycosyltransferase</keyword>
<accession>A0A7S1ASB5</accession>
<dbReference type="EMBL" id="HBFQ01051497">
    <property type="protein sequence ID" value="CAD8862415.1"/>
    <property type="molecule type" value="Transcribed_RNA"/>
</dbReference>
<evidence type="ECO:0000256" key="6">
    <source>
        <dbReference type="ARBA" id="ARBA00022968"/>
    </source>
</evidence>
<evidence type="ECO:0000256" key="10">
    <source>
        <dbReference type="ARBA" id="ARBA00023180"/>
    </source>
</evidence>
<evidence type="ECO:0000256" key="9">
    <source>
        <dbReference type="ARBA" id="ARBA00023136"/>
    </source>
</evidence>
<sequence length="422" mass="46966">MAQALAQPQHVRRSFAPPLLIMSCRPRTHEVFVTRDACGTNGTGRSSSYGSNGVPPDLRSFLPPYGGGAKDPIKLSQVDTPWAAAPGSSHWSLLGRSLSVFAYPALAPFAVGVRCRATVDNAQWWVHGFSILALTTGLLSHGIVWWNWAHSWTWSTCLLHFVTFLSVAHPFIWCAIIASQLTEILAVDRGSNRLARSALHGPKVLIVGNGPSALDGEQLGHVVDTFDEVVRFNNFQTKVAGLEKWVGTKTTVHFSDGVLYPTYREYHVPGATIMLSLIMDSFIVAGSYVVMRMGADLQTRLALRFLKDPQVGFIEKDRIERLKRGLGLTGVKHPTSGMLAIDQFLSMEGVELPIYIHGFDFFMGKKVHYFDEQEPLYERINDRIGVNMHSPVKEKVYVEKLIAEGKVKFLKDYRDVSQKPQT</sequence>
<keyword evidence="9 11" id="KW-0472">Membrane</keyword>
<dbReference type="GO" id="GO:0008373">
    <property type="term" value="F:sialyltransferase activity"/>
    <property type="evidence" value="ECO:0007669"/>
    <property type="project" value="InterPro"/>
</dbReference>
<keyword evidence="6" id="KW-0735">Signal-anchor</keyword>
<evidence type="ECO:0000256" key="3">
    <source>
        <dbReference type="ARBA" id="ARBA00022676"/>
    </source>
</evidence>
<dbReference type="InterPro" id="IPR038578">
    <property type="entry name" value="GT29-like_sf"/>
</dbReference>
<keyword evidence="8" id="KW-0333">Golgi apparatus</keyword>
<evidence type="ECO:0000313" key="12">
    <source>
        <dbReference type="EMBL" id="CAD8862415.1"/>
    </source>
</evidence>
<comment type="subcellular location">
    <subcellularLocation>
        <location evidence="1">Golgi apparatus membrane</location>
        <topology evidence="1">Single-pass type II membrane protein</topology>
    </subcellularLocation>
</comment>
<dbReference type="Pfam" id="PF00777">
    <property type="entry name" value="Glyco_transf_29"/>
    <property type="match status" value="1"/>
</dbReference>
<feature type="transmembrane region" description="Helical" evidence="11">
    <location>
        <begin position="158"/>
        <end position="178"/>
    </location>
</feature>
<feature type="transmembrane region" description="Helical" evidence="11">
    <location>
        <begin position="124"/>
        <end position="146"/>
    </location>
</feature>
<comment type="similarity">
    <text evidence="2">Belongs to the glycosyltransferase 29 family.</text>
</comment>
<gene>
    <name evidence="12" type="ORF">NSCI0253_LOCUS36770</name>
</gene>
<evidence type="ECO:0000256" key="11">
    <source>
        <dbReference type="SAM" id="Phobius"/>
    </source>
</evidence>
<evidence type="ECO:0000256" key="8">
    <source>
        <dbReference type="ARBA" id="ARBA00023034"/>
    </source>
</evidence>
<reference evidence="12" key="1">
    <citation type="submission" date="2021-01" db="EMBL/GenBank/DDBJ databases">
        <authorList>
            <person name="Corre E."/>
            <person name="Pelletier E."/>
            <person name="Niang G."/>
            <person name="Scheremetjew M."/>
            <person name="Finn R."/>
            <person name="Kale V."/>
            <person name="Holt S."/>
            <person name="Cochrane G."/>
            <person name="Meng A."/>
            <person name="Brown T."/>
            <person name="Cohen L."/>
        </authorList>
    </citation>
    <scope>NUCLEOTIDE SEQUENCE</scope>
</reference>
<dbReference type="AlphaFoldDB" id="A0A7S1ASB5"/>
<evidence type="ECO:0000256" key="5">
    <source>
        <dbReference type="ARBA" id="ARBA00022692"/>
    </source>
</evidence>